<evidence type="ECO:0000313" key="1">
    <source>
        <dbReference type="EMBL" id="CAJ0948689.1"/>
    </source>
</evidence>
<evidence type="ECO:0000313" key="2">
    <source>
        <dbReference type="Proteomes" id="UP001176940"/>
    </source>
</evidence>
<proteinExistence type="predicted"/>
<sequence>MLSCLRGESEGPYANFHVWNESWFSRSELGSRYGGWQVLDSTPQELSGGVHCCGPTSVHAIKEGDIDLDFDGPFVFSEVNADRITWVYYDKDLKEEVYTDIETVGKNISTKAVGSDARVDITDSYKYPEEDRWLRLEWQNNNMRKSGR</sequence>
<dbReference type="SUPFAM" id="SSF54001">
    <property type="entry name" value="Cysteine proteinases"/>
    <property type="match status" value="1"/>
</dbReference>
<accession>A0ABN9LRC3</accession>
<dbReference type="InterPro" id="IPR038765">
    <property type="entry name" value="Papain-like_cys_pep_sf"/>
</dbReference>
<organism evidence="1 2">
    <name type="scientific">Ranitomeya imitator</name>
    <name type="common">mimic poison frog</name>
    <dbReference type="NCBI Taxonomy" id="111125"/>
    <lineage>
        <taxon>Eukaryota</taxon>
        <taxon>Metazoa</taxon>
        <taxon>Chordata</taxon>
        <taxon>Craniata</taxon>
        <taxon>Vertebrata</taxon>
        <taxon>Euteleostomi</taxon>
        <taxon>Amphibia</taxon>
        <taxon>Batrachia</taxon>
        <taxon>Anura</taxon>
        <taxon>Neobatrachia</taxon>
        <taxon>Hyloidea</taxon>
        <taxon>Dendrobatidae</taxon>
        <taxon>Dendrobatinae</taxon>
        <taxon>Ranitomeya</taxon>
    </lineage>
</organism>
<name>A0ABN9LRC3_9NEOB</name>
<dbReference type="InterPro" id="IPR036985">
    <property type="entry name" value="Transglutaminase-like_sf"/>
</dbReference>
<dbReference type="Proteomes" id="UP001176940">
    <property type="component" value="Unassembled WGS sequence"/>
</dbReference>
<dbReference type="PANTHER" id="PTHR11590:SF50">
    <property type="entry name" value="PROTEIN-GLUTAMINE GAMMA-GLUTAMYLTRANSFERASE 6"/>
    <property type="match status" value="1"/>
</dbReference>
<comment type="caution">
    <text evidence="1">The sequence shown here is derived from an EMBL/GenBank/DDBJ whole genome shotgun (WGS) entry which is preliminary data.</text>
</comment>
<dbReference type="Gene3D" id="3.90.260.10">
    <property type="entry name" value="Transglutaminase-like"/>
    <property type="match status" value="1"/>
</dbReference>
<dbReference type="PANTHER" id="PTHR11590">
    <property type="entry name" value="PROTEIN-GLUTAMINE GAMMA-GLUTAMYLTRANSFERASE"/>
    <property type="match status" value="1"/>
</dbReference>
<gene>
    <name evidence="1" type="ORF">RIMI_LOCUS12252596</name>
</gene>
<keyword evidence="2" id="KW-1185">Reference proteome</keyword>
<protein>
    <submittedName>
        <fullName evidence="1">Uncharacterized protein</fullName>
    </submittedName>
</protein>
<reference evidence="1" key="1">
    <citation type="submission" date="2023-07" db="EMBL/GenBank/DDBJ databases">
        <authorList>
            <person name="Stuckert A."/>
        </authorList>
    </citation>
    <scope>NUCLEOTIDE SEQUENCE</scope>
</reference>
<dbReference type="InterPro" id="IPR050779">
    <property type="entry name" value="Transglutaminase"/>
</dbReference>
<dbReference type="EMBL" id="CAUEEQ010028817">
    <property type="protein sequence ID" value="CAJ0948689.1"/>
    <property type="molecule type" value="Genomic_DNA"/>
</dbReference>